<dbReference type="InterPro" id="IPR032466">
    <property type="entry name" value="Metal_Hydrolase"/>
</dbReference>
<proteinExistence type="predicted"/>
<organism evidence="2 3">
    <name type="scientific">Gonapodya prolifera (strain JEL478)</name>
    <name type="common">Monoblepharis prolifera</name>
    <dbReference type="NCBI Taxonomy" id="1344416"/>
    <lineage>
        <taxon>Eukaryota</taxon>
        <taxon>Fungi</taxon>
        <taxon>Fungi incertae sedis</taxon>
        <taxon>Chytridiomycota</taxon>
        <taxon>Chytridiomycota incertae sedis</taxon>
        <taxon>Monoblepharidomycetes</taxon>
        <taxon>Monoblepharidales</taxon>
        <taxon>Gonapodyaceae</taxon>
        <taxon>Gonapodya</taxon>
    </lineage>
</organism>
<evidence type="ECO:0000313" key="2">
    <source>
        <dbReference type="EMBL" id="KXS08983.1"/>
    </source>
</evidence>
<gene>
    <name evidence="2" type="ORF">M427DRAFT_76091</name>
</gene>
<dbReference type="Proteomes" id="UP000070544">
    <property type="component" value="Unassembled WGS sequence"/>
</dbReference>
<dbReference type="AlphaFoldDB" id="A0A138ZXW6"/>
<dbReference type="OrthoDB" id="2131645at2759"/>
<feature type="signal peptide" evidence="1">
    <location>
        <begin position="1"/>
        <end position="23"/>
    </location>
</feature>
<keyword evidence="3" id="KW-1185">Reference proteome</keyword>
<feature type="chain" id="PRO_5007295811" description="Coagulation factor 5/8 type domain-containing protein" evidence="1">
    <location>
        <begin position="24"/>
        <end position="698"/>
    </location>
</feature>
<name>A0A138ZXW6_GONPJ</name>
<dbReference type="SUPFAM" id="SSF51556">
    <property type="entry name" value="Metallo-dependent hydrolases"/>
    <property type="match status" value="1"/>
</dbReference>
<protein>
    <recommendedName>
        <fullName evidence="4">Coagulation factor 5/8 type domain-containing protein</fullName>
    </recommendedName>
</protein>
<keyword evidence="1" id="KW-0732">Signal</keyword>
<accession>A0A138ZXW6</accession>
<dbReference type="Gene3D" id="3.20.20.140">
    <property type="entry name" value="Metal-dependent hydrolases"/>
    <property type="match status" value="1"/>
</dbReference>
<evidence type="ECO:0000313" key="3">
    <source>
        <dbReference type="Proteomes" id="UP000070544"/>
    </source>
</evidence>
<dbReference type="EMBL" id="KQ965905">
    <property type="protein sequence ID" value="KXS08983.1"/>
    <property type="molecule type" value="Genomic_DNA"/>
</dbReference>
<sequence length="698" mass="74281">MRALALLSPIAASLALLVGNALAAPLRDRSSAEPHHLHARAPISAPSDSLDGVCATFQLFSGDSNLGYLYRKGNGYQFTSDVTAATSFRLEATLLSRYEIFDSSGGHLFLSVITWIMPGADYGDRSDWKFALQPNGRYTIVSTSQGSQIGVFLGTLGGAGSGYSMALASASGCFTPPDVTTATSGVSTAGVSNGKIVGVIDMHAHIAAGNAFGGNMHCGDSWSPGGVTKALQANACPGYETTISIGTLLESIFSGRDIGQAKGDGWPTFNGWPTYQSVLHEQAYYRGIQRAYESGLRVLNALLVANRVICTLFPAKDLGSCDEMDQIRAQATYLTSMQDYIDAQSGGVGKGWFRIVTTPAELRAVVGQGKLAVTVGIEASEIFGCRVSNGNSMCSEADVDAGFDEVAKMGVSGFFPVHKFDNALGGTRMDPGATGAFINIGNLYSTGSWWDLVSCPNGPSDQPQPTSQSDLALVVAMGILALPTGTSAPNYPSGPVCNTRGLTKMGEYVVKKMMSRGWVVHVDHMSVKTANDTLNILINAGYPGVISEHSWSDYYIVNRVLQAGGVVSAIAFNSTDFVKEWRNYRNLPEGSKVTAFGYGSDINGFFTNAAPRTDATTDPLVYPFTSLAGTTVDRQVMGQRTFDLNTDGVAQYGQYADWMVDDVKKAGAEAALMKAHFLNSAEAYTSMWERARKWAGLQ</sequence>
<evidence type="ECO:0000256" key="1">
    <source>
        <dbReference type="SAM" id="SignalP"/>
    </source>
</evidence>
<reference evidence="2 3" key="1">
    <citation type="journal article" date="2015" name="Genome Biol. Evol.">
        <title>Phylogenomic analyses indicate that early fungi evolved digesting cell walls of algal ancestors of land plants.</title>
        <authorList>
            <person name="Chang Y."/>
            <person name="Wang S."/>
            <person name="Sekimoto S."/>
            <person name="Aerts A.L."/>
            <person name="Choi C."/>
            <person name="Clum A."/>
            <person name="LaButti K.M."/>
            <person name="Lindquist E.A."/>
            <person name="Yee Ngan C."/>
            <person name="Ohm R.A."/>
            <person name="Salamov A.A."/>
            <person name="Grigoriev I.V."/>
            <person name="Spatafora J.W."/>
            <person name="Berbee M.L."/>
        </authorList>
    </citation>
    <scope>NUCLEOTIDE SEQUENCE [LARGE SCALE GENOMIC DNA]</scope>
    <source>
        <strain evidence="2 3">JEL478</strain>
    </source>
</reference>
<evidence type="ECO:0008006" key="4">
    <source>
        <dbReference type="Google" id="ProtNLM"/>
    </source>
</evidence>